<evidence type="ECO:0000313" key="3">
    <source>
        <dbReference type="Proteomes" id="UP000001595"/>
    </source>
</evidence>
<accession>A0A8I5U8W3</accession>
<dbReference type="AlphaFoldDB" id="A0A8I5U8W3"/>
<dbReference type="GeneTree" id="ENSGT00440000034745"/>
<protein>
    <submittedName>
        <fullName evidence="2">Uncharacterized protein</fullName>
    </submittedName>
</protein>
<reference evidence="2 3" key="1">
    <citation type="submission" date="2008-02" db="EMBL/GenBank/DDBJ databases">
        <title>A 6x draft sequence assembly of the Pongo pygmaeus abelii genome.</title>
        <authorList>
            <person name="Wilson R.K."/>
            <person name="Mardis E."/>
        </authorList>
    </citation>
    <scope>NUCLEOTIDE SEQUENCE [LARGE SCALE GENOMIC DNA]</scope>
</reference>
<feature type="region of interest" description="Disordered" evidence="1">
    <location>
        <begin position="1"/>
        <end position="176"/>
    </location>
</feature>
<dbReference type="Proteomes" id="UP000001595">
    <property type="component" value="Chromosome X"/>
</dbReference>
<sequence length="176" mass="18819">MSPKPRASGPPAEAKETRNRKSSQPSPSGPKKKTTQVAEKGKAARRGRRGKKRAAKKMAAVTAPEAGSGAAAPGPRDQPSQELPQHELPPEEPVSEGSQHDPLSQETQLEELPSVWTAEYSPISRVATKFRPRARPQRSHQQGASPADDNKMNVLQTDLSDSVFSDGGEGGREGGR</sequence>
<reference evidence="2" key="3">
    <citation type="submission" date="2025-09" db="UniProtKB">
        <authorList>
            <consortium name="Ensembl"/>
        </authorList>
    </citation>
    <scope>IDENTIFICATION</scope>
</reference>
<gene>
    <name evidence="2" type="primary">LOC100937424</name>
</gene>
<name>A0A8I5U8W3_PONAB</name>
<dbReference type="Pfam" id="PF15231">
    <property type="entry name" value="VCX_VCY"/>
    <property type="match status" value="1"/>
</dbReference>
<feature type="compositionally biased region" description="Basic residues" evidence="1">
    <location>
        <begin position="43"/>
        <end position="56"/>
    </location>
</feature>
<reference evidence="2" key="2">
    <citation type="submission" date="2025-08" db="UniProtKB">
        <authorList>
            <consortium name="Ensembl"/>
        </authorList>
    </citation>
    <scope>IDENTIFICATION</scope>
</reference>
<dbReference type="InterPro" id="IPR026653">
    <property type="entry name" value="VCX/VCY1"/>
</dbReference>
<evidence type="ECO:0000256" key="1">
    <source>
        <dbReference type="SAM" id="MobiDB-lite"/>
    </source>
</evidence>
<organism evidence="2 3">
    <name type="scientific">Pongo abelii</name>
    <name type="common">Sumatran orangutan</name>
    <name type="synonym">Pongo pygmaeus abelii</name>
    <dbReference type="NCBI Taxonomy" id="9601"/>
    <lineage>
        <taxon>Eukaryota</taxon>
        <taxon>Metazoa</taxon>
        <taxon>Chordata</taxon>
        <taxon>Craniata</taxon>
        <taxon>Vertebrata</taxon>
        <taxon>Euteleostomi</taxon>
        <taxon>Mammalia</taxon>
        <taxon>Eutheria</taxon>
        <taxon>Euarchontoglires</taxon>
        <taxon>Primates</taxon>
        <taxon>Haplorrhini</taxon>
        <taxon>Catarrhini</taxon>
        <taxon>Hominidae</taxon>
        <taxon>Pongo</taxon>
    </lineage>
</organism>
<proteinExistence type="predicted"/>
<evidence type="ECO:0000313" key="2">
    <source>
        <dbReference type="Ensembl" id="ENSPPYP00000037600.1"/>
    </source>
</evidence>
<feature type="compositionally biased region" description="Low complexity" evidence="1">
    <location>
        <begin position="57"/>
        <end position="83"/>
    </location>
</feature>
<keyword evidence="3" id="KW-1185">Reference proteome</keyword>
<dbReference type="Ensembl" id="ENSPPYT00000047937.1">
    <property type="protein sequence ID" value="ENSPPYP00000037600.1"/>
    <property type="gene ID" value="ENSPPYG00000020103.2"/>
</dbReference>
<feature type="compositionally biased region" description="Polar residues" evidence="1">
    <location>
        <begin position="153"/>
        <end position="163"/>
    </location>
</feature>
<feature type="compositionally biased region" description="Basic residues" evidence="1">
    <location>
        <begin position="128"/>
        <end position="138"/>
    </location>
</feature>